<accession>A0A183LT32</accession>
<feature type="region of interest" description="Disordered" evidence="1">
    <location>
        <begin position="1"/>
        <end position="69"/>
    </location>
</feature>
<evidence type="ECO:0000313" key="3">
    <source>
        <dbReference type="Proteomes" id="UP000277204"/>
    </source>
</evidence>
<dbReference type="EMBL" id="UZAI01002704">
    <property type="protein sequence ID" value="VDO73962.1"/>
    <property type="molecule type" value="Genomic_DNA"/>
</dbReference>
<dbReference type="AlphaFoldDB" id="A0A183LT32"/>
<evidence type="ECO:0000256" key="1">
    <source>
        <dbReference type="SAM" id="MobiDB-lite"/>
    </source>
</evidence>
<reference evidence="2 3" key="1">
    <citation type="submission" date="2018-11" db="EMBL/GenBank/DDBJ databases">
        <authorList>
            <consortium name="Pathogen Informatics"/>
        </authorList>
    </citation>
    <scope>NUCLEOTIDE SEQUENCE [LARGE SCALE GENOMIC DNA]</scope>
    <source>
        <strain evidence="2 3">Zambia</strain>
    </source>
</reference>
<evidence type="ECO:0000313" key="2">
    <source>
        <dbReference type="EMBL" id="VDO73962.1"/>
    </source>
</evidence>
<sequence>MDLTGPDYRESNRSYLYEKNHKVSGRRENQENIRYRFTSPPSGKPKRSVKDSISAAEQHMELKTTVKQQ</sequence>
<keyword evidence="3" id="KW-1185">Reference proteome</keyword>
<name>A0A183LT32_9TREM</name>
<gene>
    <name evidence="2" type="ORF">SMRZ_LOCUS6957</name>
</gene>
<feature type="compositionally biased region" description="Basic and acidic residues" evidence="1">
    <location>
        <begin position="58"/>
        <end position="69"/>
    </location>
</feature>
<dbReference type="Proteomes" id="UP000277204">
    <property type="component" value="Unassembled WGS sequence"/>
</dbReference>
<organism evidence="2 3">
    <name type="scientific">Schistosoma margrebowiei</name>
    <dbReference type="NCBI Taxonomy" id="48269"/>
    <lineage>
        <taxon>Eukaryota</taxon>
        <taxon>Metazoa</taxon>
        <taxon>Spiralia</taxon>
        <taxon>Lophotrochozoa</taxon>
        <taxon>Platyhelminthes</taxon>
        <taxon>Trematoda</taxon>
        <taxon>Digenea</taxon>
        <taxon>Strigeidida</taxon>
        <taxon>Schistosomatoidea</taxon>
        <taxon>Schistosomatidae</taxon>
        <taxon>Schistosoma</taxon>
    </lineage>
</organism>
<feature type="compositionally biased region" description="Basic and acidic residues" evidence="1">
    <location>
        <begin position="7"/>
        <end position="34"/>
    </location>
</feature>
<proteinExistence type="predicted"/>
<protein>
    <submittedName>
        <fullName evidence="2">Uncharacterized protein</fullName>
    </submittedName>
</protein>